<proteinExistence type="predicted"/>
<protein>
    <submittedName>
        <fullName evidence="6">DUF86 domain-containing protein</fullName>
    </submittedName>
</protein>
<evidence type="ECO:0000256" key="2">
    <source>
        <dbReference type="ARBA" id="ARBA00022649"/>
    </source>
</evidence>
<keyword evidence="5" id="KW-0378">Hydrolase</keyword>
<evidence type="ECO:0000313" key="7">
    <source>
        <dbReference type="Proteomes" id="UP001141422"/>
    </source>
</evidence>
<keyword evidence="1" id="KW-0597">Phosphoprotein</keyword>
<dbReference type="Pfam" id="PF01934">
    <property type="entry name" value="HepT-like"/>
    <property type="match status" value="1"/>
</dbReference>
<reference evidence="6" key="1">
    <citation type="submission" date="2022-12" db="EMBL/GenBank/DDBJ databases">
        <title>Isolation and characterisation of novel Methanocorpusculum spp. from native Australian herbivores indicates the genus is ancestrally host-associated.</title>
        <authorList>
            <person name="Volmer J.G."/>
            <person name="Soo R.M."/>
            <person name="Evans P.N."/>
            <person name="Hoedt E.C."/>
            <person name="Astorga Alsina A.L."/>
            <person name="Woodcroft B.J."/>
            <person name="Tyson G.W."/>
            <person name="Hugenholtz P."/>
            <person name="Morrison M."/>
        </authorList>
    </citation>
    <scope>NUCLEOTIDE SEQUENCE</scope>
    <source>
        <strain evidence="6">MG</strain>
    </source>
</reference>
<keyword evidence="4" id="KW-0547">Nucleotide-binding</keyword>
<evidence type="ECO:0000313" key="6">
    <source>
        <dbReference type="EMBL" id="MCZ0861363.1"/>
    </source>
</evidence>
<name>A0ABT4IJU2_9EURY</name>
<evidence type="ECO:0000256" key="1">
    <source>
        <dbReference type="ARBA" id="ARBA00022553"/>
    </source>
</evidence>
<dbReference type="RefSeq" id="WP_268925581.1">
    <property type="nucleotide sequence ID" value="NZ_JAPTGB010000022.1"/>
</dbReference>
<dbReference type="InterPro" id="IPR008201">
    <property type="entry name" value="HepT-like"/>
</dbReference>
<dbReference type="PANTHER" id="PTHR34139">
    <property type="entry name" value="UPF0331 PROTEIN MJ0127"/>
    <property type="match status" value="1"/>
</dbReference>
<evidence type="ECO:0000256" key="5">
    <source>
        <dbReference type="ARBA" id="ARBA00022801"/>
    </source>
</evidence>
<dbReference type="EMBL" id="JAPTGB010000022">
    <property type="protein sequence ID" value="MCZ0861363.1"/>
    <property type="molecule type" value="Genomic_DNA"/>
</dbReference>
<accession>A0ABT4IJU2</accession>
<evidence type="ECO:0000256" key="4">
    <source>
        <dbReference type="ARBA" id="ARBA00022741"/>
    </source>
</evidence>
<sequence>MNTSPVSDKILLCHILQECRKITALTSRITYEEYLGDPTYQDALIRRIEIIGEAAGNLSDEFSRKYPMIPVREMKSMRNVLAHQYFRVDIEYVWLTVINEIPPLLETLNAIHTTSTDVTE</sequence>
<evidence type="ECO:0000256" key="3">
    <source>
        <dbReference type="ARBA" id="ARBA00022722"/>
    </source>
</evidence>
<keyword evidence="7" id="KW-1185">Reference proteome</keyword>
<dbReference type="PANTHER" id="PTHR34139:SF1">
    <property type="entry name" value="RNASE MJ1380-RELATED"/>
    <property type="match status" value="1"/>
</dbReference>
<dbReference type="InterPro" id="IPR051813">
    <property type="entry name" value="HepT_RNase_toxin"/>
</dbReference>
<dbReference type="Proteomes" id="UP001141422">
    <property type="component" value="Unassembled WGS sequence"/>
</dbReference>
<gene>
    <name evidence="6" type="ORF">O0S10_09040</name>
</gene>
<keyword evidence="3" id="KW-0540">Nuclease</keyword>
<organism evidence="6 7">
    <name type="scientific">Methanocorpusculum petauri</name>
    <dbReference type="NCBI Taxonomy" id="3002863"/>
    <lineage>
        <taxon>Archaea</taxon>
        <taxon>Methanobacteriati</taxon>
        <taxon>Methanobacteriota</taxon>
        <taxon>Stenosarchaea group</taxon>
        <taxon>Methanomicrobia</taxon>
        <taxon>Methanomicrobiales</taxon>
        <taxon>Methanocorpusculaceae</taxon>
        <taxon>Methanocorpusculum</taxon>
    </lineage>
</organism>
<keyword evidence="2" id="KW-1277">Toxin-antitoxin system</keyword>
<comment type="caution">
    <text evidence="6">The sequence shown here is derived from an EMBL/GenBank/DDBJ whole genome shotgun (WGS) entry which is preliminary data.</text>
</comment>